<dbReference type="PANTHER" id="PTHR35271:SF1">
    <property type="entry name" value="ABC TRANSPORTER, SUBSTRATE-BINDING LIPOPROTEIN"/>
    <property type="match status" value="1"/>
</dbReference>
<protein>
    <submittedName>
        <fullName evidence="1">ABC transporter substrate-binding protein</fullName>
    </submittedName>
</protein>
<dbReference type="Gene3D" id="3.40.50.2300">
    <property type="match status" value="1"/>
</dbReference>
<dbReference type="PANTHER" id="PTHR35271">
    <property type="entry name" value="ABC TRANSPORTER, SUBSTRATE-BINDING LIPOPROTEIN-RELATED"/>
    <property type="match status" value="1"/>
</dbReference>
<dbReference type="InterPro" id="IPR007487">
    <property type="entry name" value="ABC_transpt-TYRBP-like"/>
</dbReference>
<organism evidence="1 2">
    <name type="scientific">Actinomadura physcomitrii</name>
    <dbReference type="NCBI Taxonomy" id="2650748"/>
    <lineage>
        <taxon>Bacteria</taxon>
        <taxon>Bacillati</taxon>
        <taxon>Actinomycetota</taxon>
        <taxon>Actinomycetes</taxon>
        <taxon>Streptosporangiales</taxon>
        <taxon>Thermomonosporaceae</taxon>
        <taxon>Actinomadura</taxon>
    </lineage>
</organism>
<dbReference type="Pfam" id="PF04392">
    <property type="entry name" value="ABC_sub_bind"/>
    <property type="match status" value="1"/>
</dbReference>
<dbReference type="EMBL" id="WBMS02000016">
    <property type="protein sequence ID" value="MWA02974.1"/>
    <property type="molecule type" value="Genomic_DNA"/>
</dbReference>
<reference evidence="1" key="1">
    <citation type="submission" date="2019-12" db="EMBL/GenBank/DDBJ databases">
        <title>Actinomadura physcomitrii sp. nov., a novel actinomycete isolated from moss [Physcomitrium sphaericum (Ludw) Fuernr].</title>
        <authorList>
            <person name="Zhuang X."/>
        </authorList>
    </citation>
    <scope>NUCLEOTIDE SEQUENCE [LARGE SCALE GENOMIC DNA]</scope>
    <source>
        <strain evidence="1">LD22</strain>
    </source>
</reference>
<accession>A0A6I4MFP9</accession>
<keyword evidence="2" id="KW-1185">Reference proteome</keyword>
<dbReference type="InterPro" id="IPR028082">
    <property type="entry name" value="Peripla_BP_I"/>
</dbReference>
<proteinExistence type="predicted"/>
<evidence type="ECO:0000313" key="1">
    <source>
        <dbReference type="EMBL" id="MWA02974.1"/>
    </source>
</evidence>
<name>A0A6I4MFP9_9ACTN</name>
<sequence>MGDPVGAKVAKSLDRPGADVTGRVDYVDPKIVLDQIMKISPAPKRLGTVYDPSNENMHVWVAALRTAARARGLTLAESTISGPGDVPTGIRGLVGRADTVLIGPDATVFAGQAAVGSIAATQHIPVYLCGGDADTSGILASVGPDYRAIGRLAADAASAVLGGKPAGSVPFGRPSGVGFQINKKTLGVLKVTVPPSILSSAVVK</sequence>
<gene>
    <name evidence="1" type="ORF">F8568_021860</name>
</gene>
<dbReference type="RefSeq" id="WP_151595607.1">
    <property type="nucleotide sequence ID" value="NZ_WBMS02000016.1"/>
</dbReference>
<dbReference type="Proteomes" id="UP000462055">
    <property type="component" value="Unassembled WGS sequence"/>
</dbReference>
<dbReference type="SUPFAM" id="SSF53822">
    <property type="entry name" value="Periplasmic binding protein-like I"/>
    <property type="match status" value="1"/>
</dbReference>
<dbReference type="AlphaFoldDB" id="A0A6I4MFP9"/>
<evidence type="ECO:0000313" key="2">
    <source>
        <dbReference type="Proteomes" id="UP000462055"/>
    </source>
</evidence>
<comment type="caution">
    <text evidence="1">The sequence shown here is derived from an EMBL/GenBank/DDBJ whole genome shotgun (WGS) entry which is preliminary data.</text>
</comment>